<keyword evidence="3" id="KW-0560">Oxidoreductase</keyword>
<evidence type="ECO:0000313" key="5">
    <source>
        <dbReference type="EMBL" id="MBC2776784.1"/>
    </source>
</evidence>
<accession>A0A842HZ62</accession>
<evidence type="ECO:0000256" key="3">
    <source>
        <dbReference type="ARBA" id="ARBA00023002"/>
    </source>
</evidence>
<evidence type="ECO:0000256" key="4">
    <source>
        <dbReference type="RuleBase" id="RU000363"/>
    </source>
</evidence>
<dbReference type="InterPro" id="IPR020904">
    <property type="entry name" value="Sc_DH/Rdtase_CS"/>
</dbReference>
<keyword evidence="6" id="KW-1185">Reference proteome</keyword>
<evidence type="ECO:0000256" key="2">
    <source>
        <dbReference type="ARBA" id="ARBA00022857"/>
    </source>
</evidence>
<dbReference type="Gene3D" id="3.40.50.720">
    <property type="entry name" value="NAD(P)-binding Rossmann-like Domain"/>
    <property type="match status" value="1"/>
</dbReference>
<keyword evidence="2" id="KW-0521">NADP</keyword>
<dbReference type="InterPro" id="IPR002347">
    <property type="entry name" value="SDR_fam"/>
</dbReference>
<gene>
    <name evidence="5" type="ORF">H6P80_04045</name>
</gene>
<protein>
    <submittedName>
        <fullName evidence="5">SDR family NAD(P)-dependent oxidoreductase</fullName>
    </submittedName>
</protein>
<dbReference type="SUPFAM" id="SSF51735">
    <property type="entry name" value="NAD(P)-binding Rossmann-fold domains"/>
    <property type="match status" value="1"/>
</dbReference>
<name>A0A842HZ62_9SPHN</name>
<dbReference type="EMBL" id="JACJVJ010000001">
    <property type="protein sequence ID" value="MBC2776784.1"/>
    <property type="molecule type" value="Genomic_DNA"/>
</dbReference>
<dbReference type="GO" id="GO:0016491">
    <property type="term" value="F:oxidoreductase activity"/>
    <property type="evidence" value="ECO:0007669"/>
    <property type="project" value="UniProtKB-KW"/>
</dbReference>
<dbReference type="RefSeq" id="WP_185800040.1">
    <property type="nucleotide sequence ID" value="NZ_JACJVJ010000001.1"/>
</dbReference>
<dbReference type="AlphaFoldDB" id="A0A842HZ62"/>
<comment type="caution">
    <text evidence="5">The sequence shown here is derived from an EMBL/GenBank/DDBJ whole genome shotgun (WGS) entry which is preliminary data.</text>
</comment>
<dbReference type="FunFam" id="3.40.50.720:FF:000084">
    <property type="entry name" value="Short-chain dehydrogenase reductase"/>
    <property type="match status" value="1"/>
</dbReference>
<proteinExistence type="inferred from homology"/>
<dbReference type="PANTHER" id="PTHR43391:SF14">
    <property type="entry name" value="DEHYDROGENASE_REDUCTASE SDR FAMILY PROTEIN 7-LIKE"/>
    <property type="match status" value="1"/>
</dbReference>
<dbReference type="PRINTS" id="PR00080">
    <property type="entry name" value="SDRFAMILY"/>
</dbReference>
<dbReference type="Pfam" id="PF00106">
    <property type="entry name" value="adh_short"/>
    <property type="match status" value="1"/>
</dbReference>
<dbReference type="PROSITE" id="PS00061">
    <property type="entry name" value="ADH_SHORT"/>
    <property type="match status" value="1"/>
</dbReference>
<sequence>MTIDSFEGKIAFITGGASGIGLGIAKALVGRGAFAILADMRQDHLDEAVAAFAAAGQGERVEPLLLDVTDRAGFEAAAQDIDARHCGIDILVNNAGVGTEGPLRQATYADWDFGLGVNIGGVVNGIVTFMPRMIARAKERGGGHIVNTASLAGTVQMPGTLGIYATSKGAVISLSEALRNELEPDGIGVTALLPGFVKSNIHEAKLNRPAHLREGSGYAESEEALSERVLGDDWMEPEEAGEMVAKGILENAPFVVTHGIFRDAMQAKFDAVMEATPPA</sequence>
<evidence type="ECO:0000256" key="1">
    <source>
        <dbReference type="ARBA" id="ARBA00006484"/>
    </source>
</evidence>
<evidence type="ECO:0000313" key="6">
    <source>
        <dbReference type="Proteomes" id="UP000564378"/>
    </source>
</evidence>
<dbReference type="InterPro" id="IPR036291">
    <property type="entry name" value="NAD(P)-bd_dom_sf"/>
</dbReference>
<reference evidence="5 6" key="1">
    <citation type="submission" date="2020-08" db="EMBL/GenBank/DDBJ databases">
        <title>Draft genome sequence of Parasphingopyxis sp. GrpM-11.</title>
        <authorList>
            <person name="Oh J."/>
            <person name="Roh D.-H."/>
        </authorList>
    </citation>
    <scope>NUCLEOTIDE SEQUENCE [LARGE SCALE GENOMIC DNA]</scope>
    <source>
        <strain evidence="5 6">GrpM-11</strain>
    </source>
</reference>
<dbReference type="PRINTS" id="PR00081">
    <property type="entry name" value="GDHRDH"/>
</dbReference>
<dbReference type="Proteomes" id="UP000564378">
    <property type="component" value="Unassembled WGS sequence"/>
</dbReference>
<comment type="similarity">
    <text evidence="1 4">Belongs to the short-chain dehydrogenases/reductases (SDR) family.</text>
</comment>
<organism evidence="5 6">
    <name type="scientific">Parasphingopyxis marina</name>
    <dbReference type="NCBI Taxonomy" id="2761622"/>
    <lineage>
        <taxon>Bacteria</taxon>
        <taxon>Pseudomonadati</taxon>
        <taxon>Pseudomonadota</taxon>
        <taxon>Alphaproteobacteria</taxon>
        <taxon>Sphingomonadales</taxon>
        <taxon>Sphingomonadaceae</taxon>
        <taxon>Parasphingopyxis</taxon>
    </lineage>
</organism>
<dbReference type="CDD" id="cd05233">
    <property type="entry name" value="SDR_c"/>
    <property type="match status" value="1"/>
</dbReference>
<dbReference type="PANTHER" id="PTHR43391">
    <property type="entry name" value="RETINOL DEHYDROGENASE-RELATED"/>
    <property type="match status" value="1"/>
</dbReference>